<feature type="transmembrane region" description="Helical" evidence="8">
    <location>
        <begin position="277"/>
        <end position="300"/>
    </location>
</feature>
<feature type="transmembrane region" description="Helical" evidence="8">
    <location>
        <begin position="306"/>
        <end position="325"/>
    </location>
</feature>
<feature type="transmembrane region" description="Helical" evidence="8">
    <location>
        <begin position="87"/>
        <end position="108"/>
    </location>
</feature>
<protein>
    <submittedName>
        <fullName evidence="9">Fe(3+)-hydroxamate ABC transporter permease FhuB</fullName>
    </submittedName>
</protein>
<feature type="transmembrane region" description="Helical" evidence="8">
    <location>
        <begin position="189"/>
        <end position="210"/>
    </location>
</feature>
<feature type="transmembrane region" description="Helical" evidence="8">
    <location>
        <begin position="482"/>
        <end position="500"/>
    </location>
</feature>
<dbReference type="RefSeq" id="WP_348863660.1">
    <property type="nucleotide sequence ID" value="NZ_JBEAAL010000015.1"/>
</dbReference>
<feature type="transmembrane region" description="Helical" evidence="8">
    <location>
        <begin position="144"/>
        <end position="168"/>
    </location>
</feature>
<evidence type="ECO:0000256" key="4">
    <source>
        <dbReference type="ARBA" id="ARBA00022475"/>
    </source>
</evidence>
<evidence type="ECO:0000256" key="7">
    <source>
        <dbReference type="ARBA" id="ARBA00023136"/>
    </source>
</evidence>
<dbReference type="Proteomes" id="UP001496627">
    <property type="component" value="Unassembled WGS sequence"/>
</dbReference>
<dbReference type="InterPro" id="IPR000522">
    <property type="entry name" value="ABC_transptr_permease_BtuC"/>
</dbReference>
<keyword evidence="3" id="KW-0813">Transport</keyword>
<dbReference type="InterPro" id="IPR037294">
    <property type="entry name" value="ABC_BtuC-like"/>
</dbReference>
<dbReference type="Pfam" id="PF01032">
    <property type="entry name" value="FecCD"/>
    <property type="match status" value="2"/>
</dbReference>
<evidence type="ECO:0000256" key="1">
    <source>
        <dbReference type="ARBA" id="ARBA00004651"/>
    </source>
</evidence>
<feature type="transmembrane region" description="Helical" evidence="8">
    <location>
        <begin position="12"/>
        <end position="31"/>
    </location>
</feature>
<feature type="transmembrane region" description="Helical" evidence="8">
    <location>
        <begin position="235"/>
        <end position="265"/>
    </location>
</feature>
<dbReference type="CDD" id="cd06550">
    <property type="entry name" value="TM_ABC_iron-siderophores_like"/>
    <property type="match status" value="2"/>
</dbReference>
<comment type="subcellular location">
    <subcellularLocation>
        <location evidence="1">Cell membrane</location>
        <topology evidence="1">Multi-pass membrane protein</topology>
    </subcellularLocation>
</comment>
<feature type="transmembrane region" description="Helical" evidence="8">
    <location>
        <begin position="636"/>
        <end position="657"/>
    </location>
</feature>
<proteinExistence type="inferred from homology"/>
<feature type="transmembrane region" description="Helical" evidence="8">
    <location>
        <begin position="520"/>
        <end position="540"/>
    </location>
</feature>
<keyword evidence="4" id="KW-1003">Cell membrane</keyword>
<sequence>MTANAAAPGRLAGPLLVAIIIALAAAAFAVLRLEPELAAIGQQAPGYDIRQVVLLYSTLPRMATALLAGAALGLSGALFQQVLRNPLASPTTLGVSAGANLSLALATLYVPDLLGFGRDLVALAGSAIAAGLVFLLGARRGFSPFSLVLSGLVISLWCGALSAVLVMLNDRWLASLFIWGAGSLSQQSWVIPLSLLPKVAIAGLLAWLIVRPLALVELGEAGATALGVDTSRLRLLAIVVAVALAAFVTSAVGVIGFIGLVAPIIARLSGARRAGSVLLWSALIGAALLWLADGVVQYLAGAFSDFLPTGAVTAVFGSPLLLLLLHRLKVRHRVMPEQGRIFSRRLQASPGLTLAAIAGLALLVAAALLVGRTADGDWALLHPDLYIDILPLRFPRVLGALSAGAMLAIAGTILQRLTGNEMASPEVLGIGAGATIGVTVTIFIVAAPGFGLQITSAAAGALAVLGLVVGFSLRGGLLPERVLLAGIALSAMVDAVVGVLSSTGDPRAMFLLRWMSGSTYGVETSTAFAVAAAAVMLVTAAASVHRWLDILPLGPAPAAGLGLSLPRSRLFLFALAGLASAVATLCVGPLSFIGLMGPHLARECGLVRARPQILGAALLGGGLMVVADWLGRTIIFPYQIPAGLVSALVGAPFLMLLMRRK</sequence>
<evidence type="ECO:0000256" key="6">
    <source>
        <dbReference type="ARBA" id="ARBA00022989"/>
    </source>
</evidence>
<feature type="transmembrane region" description="Helical" evidence="8">
    <location>
        <begin position="120"/>
        <end position="138"/>
    </location>
</feature>
<dbReference type="SUPFAM" id="SSF81345">
    <property type="entry name" value="ABC transporter involved in vitamin B12 uptake, BtuC"/>
    <property type="match status" value="2"/>
</dbReference>
<feature type="transmembrane region" description="Helical" evidence="8">
    <location>
        <begin position="52"/>
        <end position="75"/>
    </location>
</feature>
<keyword evidence="10" id="KW-1185">Reference proteome</keyword>
<dbReference type="Gene3D" id="1.10.3470.10">
    <property type="entry name" value="ABC transporter involved in vitamin B12 uptake, BtuC"/>
    <property type="match status" value="2"/>
</dbReference>
<evidence type="ECO:0000256" key="3">
    <source>
        <dbReference type="ARBA" id="ARBA00022448"/>
    </source>
</evidence>
<feature type="transmembrane region" description="Helical" evidence="8">
    <location>
        <begin position="452"/>
        <end position="473"/>
    </location>
</feature>
<keyword evidence="7 8" id="KW-0472">Membrane</keyword>
<evidence type="ECO:0000256" key="8">
    <source>
        <dbReference type="SAM" id="Phobius"/>
    </source>
</evidence>
<feature type="transmembrane region" description="Helical" evidence="8">
    <location>
        <begin position="571"/>
        <end position="593"/>
    </location>
</feature>
<dbReference type="PANTHER" id="PTHR30472:SF37">
    <property type="entry name" value="FE(3+) DICITRATE TRANSPORT SYSTEM PERMEASE PROTEIN FECD-RELATED"/>
    <property type="match status" value="1"/>
</dbReference>
<dbReference type="NCBIfam" id="NF007866">
    <property type="entry name" value="PRK10577.1-2"/>
    <property type="match status" value="1"/>
</dbReference>
<evidence type="ECO:0000313" key="9">
    <source>
        <dbReference type="EMBL" id="MEQ1407031.1"/>
    </source>
</evidence>
<comment type="caution">
    <text evidence="9">The sequence shown here is derived from an EMBL/GenBank/DDBJ whole genome shotgun (WGS) entry which is preliminary data.</text>
</comment>
<feature type="transmembrane region" description="Helical" evidence="8">
    <location>
        <begin position="352"/>
        <end position="374"/>
    </location>
</feature>
<dbReference type="EMBL" id="JBEAAL010000015">
    <property type="protein sequence ID" value="MEQ1407031.1"/>
    <property type="molecule type" value="Genomic_DNA"/>
</dbReference>
<accession>A0ABV0M6I9</accession>
<comment type="similarity">
    <text evidence="2">Belongs to the binding-protein-dependent transport system permease family. FecCD subfamily.</text>
</comment>
<reference evidence="9 10" key="1">
    <citation type="submission" date="2024-05" db="EMBL/GenBank/DDBJ databases">
        <title>Neorhizobium sp. Rsf11, a plant growth promoting and heavy metal resistant PAH-degrader.</title>
        <authorList>
            <person name="Golubev S.N."/>
            <person name="Muratova A.Y."/>
            <person name="Markelova M.I."/>
        </authorList>
    </citation>
    <scope>NUCLEOTIDE SEQUENCE [LARGE SCALE GENOMIC DNA]</scope>
    <source>
        <strain evidence="9 10">Rsf11</strain>
    </source>
</reference>
<gene>
    <name evidence="9" type="primary">fhuB</name>
    <name evidence="9" type="ORF">ABK249_19050</name>
</gene>
<keyword evidence="6 8" id="KW-1133">Transmembrane helix</keyword>
<evidence type="ECO:0000256" key="5">
    <source>
        <dbReference type="ARBA" id="ARBA00022692"/>
    </source>
</evidence>
<name>A0ABV0M6I9_9HYPH</name>
<feature type="transmembrane region" description="Helical" evidence="8">
    <location>
        <begin position="427"/>
        <end position="446"/>
    </location>
</feature>
<organism evidence="9 10">
    <name type="scientific">Neorhizobium phenanthreniclasticum</name>
    <dbReference type="NCBI Taxonomy" id="3157917"/>
    <lineage>
        <taxon>Bacteria</taxon>
        <taxon>Pseudomonadati</taxon>
        <taxon>Pseudomonadota</taxon>
        <taxon>Alphaproteobacteria</taxon>
        <taxon>Hyphomicrobiales</taxon>
        <taxon>Rhizobiaceae</taxon>
        <taxon>Rhizobium/Agrobacterium group</taxon>
        <taxon>Neorhizobium</taxon>
    </lineage>
</organism>
<keyword evidence="5 8" id="KW-0812">Transmembrane</keyword>
<dbReference type="PANTHER" id="PTHR30472">
    <property type="entry name" value="FERRIC ENTEROBACTIN TRANSPORT SYSTEM PERMEASE PROTEIN"/>
    <property type="match status" value="1"/>
</dbReference>
<evidence type="ECO:0000256" key="2">
    <source>
        <dbReference type="ARBA" id="ARBA00007935"/>
    </source>
</evidence>
<feature type="transmembrane region" description="Helical" evidence="8">
    <location>
        <begin position="394"/>
        <end position="415"/>
    </location>
</feature>
<evidence type="ECO:0000313" key="10">
    <source>
        <dbReference type="Proteomes" id="UP001496627"/>
    </source>
</evidence>